<dbReference type="RefSeq" id="WP_398279356.1">
    <property type="nucleotide sequence ID" value="NZ_JBITLV010000003.1"/>
</dbReference>
<dbReference type="SMART" id="SM00382">
    <property type="entry name" value="AAA"/>
    <property type="match status" value="1"/>
</dbReference>
<evidence type="ECO:0000256" key="3">
    <source>
        <dbReference type="ARBA" id="ARBA00022448"/>
    </source>
</evidence>
<comment type="similarity">
    <text evidence="2">Belongs to the ABC transporter superfamily.</text>
</comment>
<dbReference type="InterPro" id="IPR017871">
    <property type="entry name" value="ABC_transporter-like_CS"/>
</dbReference>
<dbReference type="InterPro" id="IPR003439">
    <property type="entry name" value="ABC_transporter-like_ATP-bd"/>
</dbReference>
<keyword evidence="5" id="KW-0547">Nucleotide-binding</keyword>
<dbReference type="InterPro" id="IPR027417">
    <property type="entry name" value="P-loop_NTPase"/>
</dbReference>
<keyword evidence="3" id="KW-0813">Transport</keyword>
<sequence>MAEPVLEEIPPLSGGRAYLEVEDLKVHFPTDDGLVRSVDGVSFRVERGRTLGIVGESGSGKSVTSLAVMGLHGAGSRGGRAQVSGEIWLDGEQLVGADPERVRTLRGQKMAMIFQDPLSSLHPFYRVGAQIVEAYRIHNDVSKAEARLRAIELLDRVGIPEPQKRVDGFPHEFSGGMRQRVMIAMALACNPQLLIADEPTTALDVTVQAQILDLLRSLQAEFNSAIVIITHDLGVVAELAHDVMVMYAGRAVEQASVEQIFARPEHPYTWGLLSSMPRLDRARQERLIPVKGAPPSLISLPPGCSFSPRCPYEPRTNGKATQSMPELRPTTEPGHLVRCHLPAAERQEIWREEVQPSL</sequence>
<dbReference type="Gene3D" id="3.40.50.300">
    <property type="entry name" value="P-loop containing nucleotide triphosphate hydrolases"/>
    <property type="match status" value="1"/>
</dbReference>
<keyword evidence="4" id="KW-1003">Cell membrane</keyword>
<evidence type="ECO:0000256" key="6">
    <source>
        <dbReference type="ARBA" id="ARBA00022840"/>
    </source>
</evidence>
<evidence type="ECO:0000256" key="8">
    <source>
        <dbReference type="SAM" id="MobiDB-lite"/>
    </source>
</evidence>
<dbReference type="Pfam" id="PF08352">
    <property type="entry name" value="oligo_HPY"/>
    <property type="match status" value="1"/>
</dbReference>
<dbReference type="Pfam" id="PF00005">
    <property type="entry name" value="ABC_tran"/>
    <property type="match status" value="1"/>
</dbReference>
<dbReference type="NCBIfam" id="TIGR01727">
    <property type="entry name" value="oligo_HPY"/>
    <property type="match status" value="1"/>
</dbReference>
<evidence type="ECO:0000256" key="1">
    <source>
        <dbReference type="ARBA" id="ARBA00004202"/>
    </source>
</evidence>
<organism evidence="10 11">
    <name type="scientific">Spongisporangium articulatum</name>
    <dbReference type="NCBI Taxonomy" id="3362603"/>
    <lineage>
        <taxon>Bacteria</taxon>
        <taxon>Bacillati</taxon>
        <taxon>Actinomycetota</taxon>
        <taxon>Actinomycetes</taxon>
        <taxon>Kineosporiales</taxon>
        <taxon>Kineosporiaceae</taxon>
        <taxon>Spongisporangium</taxon>
    </lineage>
</organism>
<dbReference type="Proteomes" id="UP001612915">
    <property type="component" value="Unassembled WGS sequence"/>
</dbReference>
<evidence type="ECO:0000313" key="11">
    <source>
        <dbReference type="Proteomes" id="UP001612915"/>
    </source>
</evidence>
<dbReference type="PROSITE" id="PS00211">
    <property type="entry name" value="ABC_TRANSPORTER_1"/>
    <property type="match status" value="1"/>
</dbReference>
<name>A0ABW8AME5_9ACTN</name>
<evidence type="ECO:0000256" key="2">
    <source>
        <dbReference type="ARBA" id="ARBA00005417"/>
    </source>
</evidence>
<dbReference type="PANTHER" id="PTHR43297:SF2">
    <property type="entry name" value="DIPEPTIDE TRANSPORT ATP-BINDING PROTEIN DPPD"/>
    <property type="match status" value="1"/>
</dbReference>
<dbReference type="InterPro" id="IPR050388">
    <property type="entry name" value="ABC_Ni/Peptide_Import"/>
</dbReference>
<protein>
    <submittedName>
        <fullName evidence="10">ABC transporter ATP-binding protein</fullName>
    </submittedName>
</protein>
<gene>
    <name evidence="10" type="ORF">ACIB24_10635</name>
</gene>
<dbReference type="EMBL" id="JBITLV010000003">
    <property type="protein sequence ID" value="MFI7587517.1"/>
    <property type="molecule type" value="Genomic_DNA"/>
</dbReference>
<comment type="subcellular location">
    <subcellularLocation>
        <location evidence="1">Cell membrane</location>
        <topology evidence="1">Peripheral membrane protein</topology>
    </subcellularLocation>
</comment>
<keyword evidence="7" id="KW-0472">Membrane</keyword>
<evidence type="ECO:0000256" key="7">
    <source>
        <dbReference type="ARBA" id="ARBA00023136"/>
    </source>
</evidence>
<keyword evidence="6 10" id="KW-0067">ATP-binding</keyword>
<dbReference type="GO" id="GO:0005524">
    <property type="term" value="F:ATP binding"/>
    <property type="evidence" value="ECO:0007669"/>
    <property type="project" value="UniProtKB-KW"/>
</dbReference>
<feature type="region of interest" description="Disordered" evidence="8">
    <location>
        <begin position="315"/>
        <end position="334"/>
    </location>
</feature>
<dbReference type="PROSITE" id="PS50893">
    <property type="entry name" value="ABC_TRANSPORTER_2"/>
    <property type="match status" value="1"/>
</dbReference>
<proteinExistence type="inferred from homology"/>
<dbReference type="InterPro" id="IPR013563">
    <property type="entry name" value="Oligopep_ABC_C"/>
</dbReference>
<evidence type="ECO:0000256" key="4">
    <source>
        <dbReference type="ARBA" id="ARBA00022475"/>
    </source>
</evidence>
<dbReference type="InterPro" id="IPR003593">
    <property type="entry name" value="AAA+_ATPase"/>
</dbReference>
<comment type="caution">
    <text evidence="10">The sequence shown here is derived from an EMBL/GenBank/DDBJ whole genome shotgun (WGS) entry which is preliminary data.</text>
</comment>
<evidence type="ECO:0000313" key="10">
    <source>
        <dbReference type="EMBL" id="MFI7587517.1"/>
    </source>
</evidence>
<dbReference type="CDD" id="cd03257">
    <property type="entry name" value="ABC_NikE_OppD_transporters"/>
    <property type="match status" value="1"/>
</dbReference>
<dbReference type="PANTHER" id="PTHR43297">
    <property type="entry name" value="OLIGOPEPTIDE TRANSPORT ATP-BINDING PROTEIN APPD"/>
    <property type="match status" value="1"/>
</dbReference>
<evidence type="ECO:0000259" key="9">
    <source>
        <dbReference type="PROSITE" id="PS50893"/>
    </source>
</evidence>
<dbReference type="SUPFAM" id="SSF52540">
    <property type="entry name" value="P-loop containing nucleoside triphosphate hydrolases"/>
    <property type="match status" value="1"/>
</dbReference>
<accession>A0ABW8AME5</accession>
<keyword evidence="11" id="KW-1185">Reference proteome</keyword>
<reference evidence="10 11" key="1">
    <citation type="submission" date="2024-10" db="EMBL/GenBank/DDBJ databases">
        <title>The Natural Products Discovery Center: Release of the First 8490 Sequenced Strains for Exploring Actinobacteria Biosynthetic Diversity.</title>
        <authorList>
            <person name="Kalkreuter E."/>
            <person name="Kautsar S.A."/>
            <person name="Yang D."/>
            <person name="Bader C.D."/>
            <person name="Teijaro C.N."/>
            <person name="Fluegel L."/>
            <person name="Davis C.M."/>
            <person name="Simpson J.R."/>
            <person name="Lauterbach L."/>
            <person name="Steele A.D."/>
            <person name="Gui C."/>
            <person name="Meng S."/>
            <person name="Li G."/>
            <person name="Viehrig K."/>
            <person name="Ye F."/>
            <person name="Su P."/>
            <person name="Kiefer A.F."/>
            <person name="Nichols A."/>
            <person name="Cepeda A.J."/>
            <person name="Yan W."/>
            <person name="Fan B."/>
            <person name="Jiang Y."/>
            <person name="Adhikari A."/>
            <person name="Zheng C.-J."/>
            <person name="Schuster L."/>
            <person name="Cowan T.M."/>
            <person name="Smanski M.J."/>
            <person name="Chevrette M.G."/>
            <person name="De Carvalho L.P.S."/>
            <person name="Shen B."/>
        </authorList>
    </citation>
    <scope>NUCLEOTIDE SEQUENCE [LARGE SCALE GENOMIC DNA]</scope>
    <source>
        <strain evidence="10 11">NPDC049639</strain>
    </source>
</reference>
<evidence type="ECO:0000256" key="5">
    <source>
        <dbReference type="ARBA" id="ARBA00022741"/>
    </source>
</evidence>
<feature type="domain" description="ABC transporter" evidence="9">
    <location>
        <begin position="19"/>
        <end position="273"/>
    </location>
</feature>